<sequence length="355" mass="36686">MQTRNNGPDRQALDGAVPAGFVDAPGADPRLGSVVLPARPAGSTLLTVIAAPLNPLDLAIASGTFHSARHEAPYVPGSECVGVVLDSDRHPRDSWVYAESHASPATPGSFAARVIVADDDVLPLPDGLDPVQAAAVGNSGTAAFMPLIEEAGLRPGETVLVLGATGAVGQLAVQVAHRSGAKRVVGVARDPAALERLLTLGADAVVAVHAGEGADALAARLLTATGPVDVVLDGLYGVPLEAALRMCAPRARVVNVGNAAGATAQVPAGLLRGKQLVLSGFAGLHTPLADKRTALTWLWTALGRDQLQLSVHTFPLEELPSAWRAQTASPHAKCVLLPDDSRFRRPTRHDRSTRP</sequence>
<accession>A0A940MAF4</accession>
<dbReference type="InterPro" id="IPR020843">
    <property type="entry name" value="ER"/>
</dbReference>
<comment type="caution">
    <text evidence="2">The sequence shown here is derived from an EMBL/GenBank/DDBJ whole genome shotgun (WGS) entry which is preliminary data.</text>
</comment>
<dbReference type="InterPro" id="IPR051397">
    <property type="entry name" value="Zn-ADH-like_protein"/>
</dbReference>
<dbReference type="EMBL" id="JAGIQL010000005">
    <property type="protein sequence ID" value="MBP0456440.1"/>
    <property type="molecule type" value="Genomic_DNA"/>
</dbReference>
<feature type="domain" description="Enoyl reductase (ER)" evidence="1">
    <location>
        <begin position="26"/>
        <end position="336"/>
    </location>
</feature>
<dbReference type="AlphaFoldDB" id="A0A940MAF4"/>
<dbReference type="InterPro" id="IPR011032">
    <property type="entry name" value="GroES-like_sf"/>
</dbReference>
<dbReference type="Pfam" id="PF00107">
    <property type="entry name" value="ADH_zinc_N"/>
    <property type="match status" value="1"/>
</dbReference>
<dbReference type="GO" id="GO:0016491">
    <property type="term" value="F:oxidoreductase activity"/>
    <property type="evidence" value="ECO:0007669"/>
    <property type="project" value="InterPro"/>
</dbReference>
<evidence type="ECO:0000313" key="3">
    <source>
        <dbReference type="Proteomes" id="UP000670475"/>
    </source>
</evidence>
<evidence type="ECO:0000259" key="1">
    <source>
        <dbReference type="SMART" id="SM00829"/>
    </source>
</evidence>
<keyword evidence="3" id="KW-1185">Reference proteome</keyword>
<dbReference type="Gene3D" id="3.90.180.10">
    <property type="entry name" value="Medium-chain alcohol dehydrogenases, catalytic domain"/>
    <property type="match status" value="1"/>
</dbReference>
<gene>
    <name evidence="2" type="ORF">JFN87_02835</name>
</gene>
<dbReference type="PANTHER" id="PTHR43677">
    <property type="entry name" value="SHORT-CHAIN DEHYDROGENASE/REDUCTASE"/>
    <property type="match status" value="1"/>
</dbReference>
<dbReference type="Proteomes" id="UP000670475">
    <property type="component" value="Unassembled WGS sequence"/>
</dbReference>
<dbReference type="InterPro" id="IPR013149">
    <property type="entry name" value="ADH-like_C"/>
</dbReference>
<dbReference type="PANTHER" id="PTHR43677:SF11">
    <property type="entry name" value="ZINC-CONTAINING ALCOHOL DEHYDROGENASE"/>
    <property type="match status" value="1"/>
</dbReference>
<dbReference type="RefSeq" id="WP_209338221.1">
    <property type="nucleotide sequence ID" value="NZ_JAGIQL010000005.1"/>
</dbReference>
<dbReference type="SUPFAM" id="SSF50129">
    <property type="entry name" value="GroES-like"/>
    <property type="match status" value="1"/>
</dbReference>
<reference evidence="2" key="1">
    <citation type="submission" date="2021-03" db="EMBL/GenBank/DDBJ databases">
        <title>Whole genome sequence of Streptomyces bomunensis MMS17-BM035.</title>
        <authorList>
            <person name="Lee J.H."/>
        </authorList>
    </citation>
    <scope>NUCLEOTIDE SEQUENCE</scope>
    <source>
        <strain evidence="2">MMS17-BM035</strain>
    </source>
</reference>
<evidence type="ECO:0000313" key="2">
    <source>
        <dbReference type="EMBL" id="MBP0456440.1"/>
    </source>
</evidence>
<dbReference type="SMART" id="SM00829">
    <property type="entry name" value="PKS_ER"/>
    <property type="match status" value="1"/>
</dbReference>
<proteinExistence type="predicted"/>
<dbReference type="InterPro" id="IPR036291">
    <property type="entry name" value="NAD(P)-bd_dom_sf"/>
</dbReference>
<protein>
    <submittedName>
        <fullName evidence="2">Zinc-binding dehydrogenase</fullName>
    </submittedName>
</protein>
<organism evidence="2 3">
    <name type="scientific">Streptomyces montanisoli</name>
    <dbReference type="NCBI Taxonomy" id="2798581"/>
    <lineage>
        <taxon>Bacteria</taxon>
        <taxon>Bacillati</taxon>
        <taxon>Actinomycetota</taxon>
        <taxon>Actinomycetes</taxon>
        <taxon>Kitasatosporales</taxon>
        <taxon>Streptomycetaceae</taxon>
        <taxon>Streptomyces</taxon>
    </lineage>
</organism>
<name>A0A940MAF4_9ACTN</name>
<dbReference type="SUPFAM" id="SSF51735">
    <property type="entry name" value="NAD(P)-binding Rossmann-fold domains"/>
    <property type="match status" value="1"/>
</dbReference>
<dbReference type="Gene3D" id="3.40.50.720">
    <property type="entry name" value="NAD(P)-binding Rossmann-like Domain"/>
    <property type="match status" value="1"/>
</dbReference>